<accession>A0A2A9M926</accession>
<dbReference type="EMBL" id="NWUJ01000013">
    <property type="protein sequence ID" value="PFH31890.1"/>
    <property type="molecule type" value="Genomic_DNA"/>
</dbReference>
<dbReference type="Proteomes" id="UP000224006">
    <property type="component" value="Chromosome XII"/>
</dbReference>
<evidence type="ECO:0000313" key="2">
    <source>
        <dbReference type="Proteomes" id="UP000224006"/>
    </source>
</evidence>
<dbReference type="KEGG" id="bbes:BESB_023820"/>
<sequence>MKVEDGLLTPSSLLRLAVEATCMLLLFATAIGNLSGYSWFHNSLPHQELPTGQKPSAPPSGLSESSSAGVILDSAKLQEEMTKAGLLISACYEERRTSQREFVVCMGRMPCDGINHGAVALKGAKHVLATAQGQEKAISVARSVVVHLSRQLGTSDLPAIFAEAKGIGLACDSLQV</sequence>
<proteinExistence type="predicted"/>
<name>A0A2A9M926_BESBE</name>
<dbReference type="OrthoDB" id="331428at2759"/>
<dbReference type="RefSeq" id="XP_029215899.1">
    <property type="nucleotide sequence ID" value="XM_029361084.1"/>
</dbReference>
<dbReference type="AlphaFoldDB" id="A0A2A9M926"/>
<dbReference type="VEuPathDB" id="ToxoDB:BESB_023820"/>
<protein>
    <submittedName>
        <fullName evidence="1">Uncharacterized protein</fullName>
    </submittedName>
</protein>
<reference evidence="1 2" key="1">
    <citation type="submission" date="2017-09" db="EMBL/GenBank/DDBJ databases">
        <title>Genome sequencing of Besnoitia besnoiti strain Bb-Ger1.</title>
        <authorList>
            <person name="Schares G."/>
            <person name="Venepally P."/>
            <person name="Lorenzi H.A."/>
        </authorList>
    </citation>
    <scope>NUCLEOTIDE SEQUENCE [LARGE SCALE GENOMIC DNA]</scope>
    <source>
        <strain evidence="1 2">Bb-Ger1</strain>
    </source>
</reference>
<dbReference type="GeneID" id="40307442"/>
<comment type="caution">
    <text evidence="1">The sequence shown here is derived from an EMBL/GenBank/DDBJ whole genome shotgun (WGS) entry which is preliminary data.</text>
</comment>
<organism evidence="1 2">
    <name type="scientific">Besnoitia besnoiti</name>
    <name type="common">Apicomplexan protozoan</name>
    <dbReference type="NCBI Taxonomy" id="94643"/>
    <lineage>
        <taxon>Eukaryota</taxon>
        <taxon>Sar</taxon>
        <taxon>Alveolata</taxon>
        <taxon>Apicomplexa</taxon>
        <taxon>Conoidasida</taxon>
        <taxon>Coccidia</taxon>
        <taxon>Eucoccidiorida</taxon>
        <taxon>Eimeriorina</taxon>
        <taxon>Sarcocystidae</taxon>
        <taxon>Besnoitia</taxon>
    </lineage>
</organism>
<evidence type="ECO:0000313" key="1">
    <source>
        <dbReference type="EMBL" id="PFH31890.1"/>
    </source>
</evidence>
<gene>
    <name evidence="1" type="ORF">BESB_023820</name>
</gene>
<keyword evidence="2" id="KW-1185">Reference proteome</keyword>